<dbReference type="InterPro" id="IPR010065">
    <property type="entry name" value="AA_ABC_transptr_permease_3TM"/>
</dbReference>
<dbReference type="Proteomes" id="UP000325797">
    <property type="component" value="Chromosome"/>
</dbReference>
<dbReference type="KEGG" id="hadh:FRZ61_23900"/>
<reference evidence="11 12" key="1">
    <citation type="submission" date="2019-08" db="EMBL/GenBank/DDBJ databases">
        <title>Hyperibacter terrae gen. nov., sp. nov. and Hyperibacter viscosus sp. nov., two new members in the family Rhodospirillaceae isolated from the rhizosphere of Hypericum perforatum.</title>
        <authorList>
            <person name="Noviana Z."/>
        </authorList>
    </citation>
    <scope>NUCLEOTIDE SEQUENCE [LARGE SCALE GENOMIC DNA]</scope>
    <source>
        <strain evidence="11 12">R5959</strain>
    </source>
</reference>
<feature type="transmembrane region" description="Helical" evidence="8">
    <location>
        <begin position="135"/>
        <end position="158"/>
    </location>
</feature>
<evidence type="ECO:0000313" key="11">
    <source>
        <dbReference type="EMBL" id="QEX22459.1"/>
    </source>
</evidence>
<protein>
    <submittedName>
        <fullName evidence="11">Amino acid ABC transporter permease</fullName>
    </submittedName>
</protein>
<feature type="transmembrane region" description="Helical" evidence="8">
    <location>
        <begin position="170"/>
        <end position="193"/>
    </location>
</feature>
<feature type="compositionally biased region" description="Basic and acidic residues" evidence="9">
    <location>
        <begin position="1"/>
        <end position="22"/>
    </location>
</feature>
<dbReference type="EMBL" id="CP042582">
    <property type="protein sequence ID" value="QEX22459.1"/>
    <property type="molecule type" value="Genomic_DNA"/>
</dbReference>
<evidence type="ECO:0000256" key="8">
    <source>
        <dbReference type="RuleBase" id="RU363032"/>
    </source>
</evidence>
<dbReference type="InterPro" id="IPR000515">
    <property type="entry name" value="MetI-like"/>
</dbReference>
<dbReference type="GO" id="GO:0006865">
    <property type="term" value="P:amino acid transport"/>
    <property type="evidence" value="ECO:0007669"/>
    <property type="project" value="TreeGrafter"/>
</dbReference>
<keyword evidence="7 8" id="KW-0472">Membrane</keyword>
<feature type="region of interest" description="Disordered" evidence="9">
    <location>
        <begin position="1"/>
        <end position="24"/>
    </location>
</feature>
<dbReference type="Pfam" id="PF00528">
    <property type="entry name" value="BPD_transp_1"/>
    <property type="match status" value="1"/>
</dbReference>
<keyword evidence="3 8" id="KW-0813">Transport</keyword>
<feature type="transmembrane region" description="Helical" evidence="8">
    <location>
        <begin position="205"/>
        <end position="230"/>
    </location>
</feature>
<dbReference type="AlphaFoldDB" id="A0A5J6MY32"/>
<dbReference type="CDD" id="cd06261">
    <property type="entry name" value="TM_PBP2"/>
    <property type="match status" value="1"/>
</dbReference>
<evidence type="ECO:0000256" key="9">
    <source>
        <dbReference type="SAM" id="MobiDB-lite"/>
    </source>
</evidence>
<feature type="transmembrane region" description="Helical" evidence="8">
    <location>
        <begin position="110"/>
        <end position="128"/>
    </location>
</feature>
<evidence type="ECO:0000256" key="3">
    <source>
        <dbReference type="ARBA" id="ARBA00022448"/>
    </source>
</evidence>
<dbReference type="Gene3D" id="1.10.3720.10">
    <property type="entry name" value="MetI-like"/>
    <property type="match status" value="1"/>
</dbReference>
<evidence type="ECO:0000259" key="10">
    <source>
        <dbReference type="PROSITE" id="PS50928"/>
    </source>
</evidence>
<evidence type="ECO:0000313" key="12">
    <source>
        <dbReference type="Proteomes" id="UP000325797"/>
    </source>
</evidence>
<keyword evidence="4" id="KW-1003">Cell membrane</keyword>
<feature type="domain" description="ABC transmembrane type-1" evidence="10">
    <location>
        <begin position="170"/>
        <end position="360"/>
    </location>
</feature>
<comment type="similarity">
    <text evidence="2">Belongs to the binding-protein-dependent transport system permease family. HisMQ subfamily.</text>
</comment>
<feature type="transmembrane region" description="Helical" evidence="8">
    <location>
        <begin position="37"/>
        <end position="57"/>
    </location>
</feature>
<evidence type="ECO:0000256" key="5">
    <source>
        <dbReference type="ARBA" id="ARBA00022692"/>
    </source>
</evidence>
<dbReference type="NCBIfam" id="TIGR01726">
    <property type="entry name" value="HEQRo_perm_3TM"/>
    <property type="match status" value="1"/>
</dbReference>
<dbReference type="RefSeq" id="WP_225309221.1">
    <property type="nucleotide sequence ID" value="NZ_CP042582.1"/>
</dbReference>
<dbReference type="InterPro" id="IPR043429">
    <property type="entry name" value="ArtM/GltK/GlnP/TcyL/YhdX-like"/>
</dbReference>
<proteinExistence type="inferred from homology"/>
<gene>
    <name evidence="11" type="ORF">FRZ61_23900</name>
</gene>
<keyword evidence="12" id="KW-1185">Reference proteome</keyword>
<evidence type="ECO:0000256" key="2">
    <source>
        <dbReference type="ARBA" id="ARBA00010072"/>
    </source>
</evidence>
<evidence type="ECO:0000256" key="4">
    <source>
        <dbReference type="ARBA" id="ARBA00022475"/>
    </source>
</evidence>
<evidence type="ECO:0000256" key="1">
    <source>
        <dbReference type="ARBA" id="ARBA00004429"/>
    </source>
</evidence>
<dbReference type="GO" id="GO:0043190">
    <property type="term" value="C:ATP-binding cassette (ABC) transporter complex"/>
    <property type="evidence" value="ECO:0007669"/>
    <property type="project" value="InterPro"/>
</dbReference>
<evidence type="ECO:0000256" key="7">
    <source>
        <dbReference type="ARBA" id="ARBA00023136"/>
    </source>
</evidence>
<evidence type="ECO:0000256" key="6">
    <source>
        <dbReference type="ARBA" id="ARBA00022989"/>
    </source>
</evidence>
<dbReference type="InterPro" id="IPR035906">
    <property type="entry name" value="MetI-like_sf"/>
</dbReference>
<sequence>MVDLAHRADEPPPPPESRKPDEPPPVMAVGLLGWARAHLFSSIGNSILTLLALWFLYKTIPPLVDWLFISANWQEGTSRADCVKPGACWTMVRARFGQMMYGFYPVEERWRVNIVGLILVVGVAGILIERVPHKLWIGAFLFLIYPFIAFWLLCGGLGLVPVDTSRFGGLMLTLILAVTGIAVSLPVGVILALGRRSAMPVIRIVTVAFIEFVRGVPLITVLFMASVIFPLFLPEGVTFDKLLRALVGISLFSSAYMAEVIRGGLQAIPKGQYEGAMSLGLNYWKMNSFIILPQALRICIPGIVNSFIGLFMDTNLVLIMGLVELLGIAQASTRDPNWLGLINTALAFVSVIYFAFCFGMSRYSQALERRLAKGRRR</sequence>
<feature type="transmembrane region" description="Helical" evidence="8">
    <location>
        <begin position="338"/>
        <end position="360"/>
    </location>
</feature>
<name>A0A5J6MY32_9PROT</name>
<keyword evidence="5 8" id="KW-0812">Transmembrane</keyword>
<dbReference type="SUPFAM" id="SSF161098">
    <property type="entry name" value="MetI-like"/>
    <property type="match status" value="1"/>
</dbReference>
<dbReference type="GO" id="GO:0022857">
    <property type="term" value="F:transmembrane transporter activity"/>
    <property type="evidence" value="ECO:0007669"/>
    <property type="project" value="InterPro"/>
</dbReference>
<comment type="subcellular location">
    <subcellularLocation>
        <location evidence="1">Cell inner membrane</location>
        <topology evidence="1">Multi-pass membrane protein</topology>
    </subcellularLocation>
    <subcellularLocation>
        <location evidence="8">Cell membrane</location>
        <topology evidence="8">Multi-pass membrane protein</topology>
    </subcellularLocation>
</comment>
<keyword evidence="6 8" id="KW-1133">Transmembrane helix</keyword>
<dbReference type="PROSITE" id="PS50928">
    <property type="entry name" value="ABC_TM1"/>
    <property type="match status" value="1"/>
</dbReference>
<organism evidence="11 12">
    <name type="scientific">Hypericibacter adhaerens</name>
    <dbReference type="NCBI Taxonomy" id="2602016"/>
    <lineage>
        <taxon>Bacteria</taxon>
        <taxon>Pseudomonadati</taxon>
        <taxon>Pseudomonadota</taxon>
        <taxon>Alphaproteobacteria</taxon>
        <taxon>Rhodospirillales</taxon>
        <taxon>Dongiaceae</taxon>
        <taxon>Hypericibacter</taxon>
    </lineage>
</organism>
<dbReference type="PANTHER" id="PTHR30614">
    <property type="entry name" value="MEMBRANE COMPONENT OF AMINO ACID ABC TRANSPORTER"/>
    <property type="match status" value="1"/>
</dbReference>
<accession>A0A5J6MY32</accession>
<feature type="transmembrane region" description="Helical" evidence="8">
    <location>
        <begin position="295"/>
        <end position="318"/>
    </location>
</feature>
<dbReference type="PANTHER" id="PTHR30614:SF41">
    <property type="entry name" value="INNER MEMBRANE AMINO-ACID ABC TRANSPORTER PERMEASE PROTEIN YHDY"/>
    <property type="match status" value="1"/>
</dbReference>